<gene>
    <name evidence="1" type="ORF">OBBRIDRAFT_797141</name>
</gene>
<dbReference type="OrthoDB" id="3215388at2759"/>
<name>A0A8E2AQW9_9APHY</name>
<accession>A0A8E2AQW9</accession>
<dbReference type="EMBL" id="KV722526">
    <property type="protein sequence ID" value="OCH86477.1"/>
    <property type="molecule type" value="Genomic_DNA"/>
</dbReference>
<protein>
    <submittedName>
        <fullName evidence="1">Uncharacterized protein</fullName>
    </submittedName>
</protein>
<organism evidence="1 2">
    <name type="scientific">Obba rivulosa</name>
    <dbReference type="NCBI Taxonomy" id="1052685"/>
    <lineage>
        <taxon>Eukaryota</taxon>
        <taxon>Fungi</taxon>
        <taxon>Dikarya</taxon>
        <taxon>Basidiomycota</taxon>
        <taxon>Agaricomycotina</taxon>
        <taxon>Agaricomycetes</taxon>
        <taxon>Polyporales</taxon>
        <taxon>Gelatoporiaceae</taxon>
        <taxon>Obba</taxon>
    </lineage>
</organism>
<keyword evidence="2" id="KW-1185">Reference proteome</keyword>
<dbReference type="AlphaFoldDB" id="A0A8E2AQW9"/>
<dbReference type="Proteomes" id="UP000250043">
    <property type="component" value="Unassembled WGS sequence"/>
</dbReference>
<proteinExistence type="predicted"/>
<sequence>MSSPSLISVTTASSCKSTSTLVPRTQSRTRKDFFSAFGKLQSFYGNSSALVASAQKSAAPTYPAPAKASKAADTHFETAGSTATTKQYEAAFGVLSSSYGFGGTAPMLPSRKSSKQ</sequence>
<reference evidence="1 2" key="1">
    <citation type="submission" date="2016-07" db="EMBL/GenBank/DDBJ databases">
        <title>Draft genome of the white-rot fungus Obba rivulosa 3A-2.</title>
        <authorList>
            <consortium name="DOE Joint Genome Institute"/>
            <person name="Miettinen O."/>
            <person name="Riley R."/>
            <person name="Acob R."/>
            <person name="Barry K."/>
            <person name="Cullen D."/>
            <person name="De Vries R."/>
            <person name="Hainaut M."/>
            <person name="Hatakka A."/>
            <person name="Henrissat B."/>
            <person name="Hilden K."/>
            <person name="Kuo R."/>
            <person name="Labutti K."/>
            <person name="Lipzen A."/>
            <person name="Makela M.R."/>
            <person name="Sandor L."/>
            <person name="Spatafora J.W."/>
            <person name="Grigoriev I.V."/>
            <person name="Hibbett D.S."/>
        </authorList>
    </citation>
    <scope>NUCLEOTIDE SEQUENCE [LARGE SCALE GENOMIC DNA]</scope>
    <source>
        <strain evidence="1 2">3A-2</strain>
    </source>
</reference>
<evidence type="ECO:0000313" key="2">
    <source>
        <dbReference type="Proteomes" id="UP000250043"/>
    </source>
</evidence>
<evidence type="ECO:0000313" key="1">
    <source>
        <dbReference type="EMBL" id="OCH86477.1"/>
    </source>
</evidence>